<reference evidence="3 4" key="1">
    <citation type="submission" date="2018-04" db="EMBL/GenBank/DDBJ databases">
        <authorList>
            <person name="Go L.Y."/>
            <person name="Mitchell J.A."/>
        </authorList>
    </citation>
    <scope>NUCLEOTIDE SEQUENCE [LARGE SCALE GENOMIC DNA]</scope>
    <source>
        <strain evidence="3">ULC066bin1</strain>
    </source>
</reference>
<dbReference type="PIRSF" id="PIRSF037221">
    <property type="entry name" value="DUF1517"/>
    <property type="match status" value="1"/>
</dbReference>
<dbReference type="InterPro" id="IPR053023">
    <property type="entry name" value="FLAP_modulator"/>
</dbReference>
<name>A0A2W4XL91_9CYAN</name>
<dbReference type="EMBL" id="QBML01000061">
    <property type="protein sequence ID" value="PZO35395.1"/>
    <property type="molecule type" value="Genomic_DNA"/>
</dbReference>
<evidence type="ECO:0000313" key="3">
    <source>
        <dbReference type="EMBL" id="PZO35395.1"/>
    </source>
</evidence>
<dbReference type="Proteomes" id="UP000249467">
    <property type="component" value="Unassembled WGS sequence"/>
</dbReference>
<feature type="region of interest" description="Disordered" evidence="1">
    <location>
        <begin position="102"/>
        <end position="125"/>
    </location>
</feature>
<evidence type="ECO:0008006" key="5">
    <source>
        <dbReference type="Google" id="ProtNLM"/>
    </source>
</evidence>
<dbReference type="PANTHER" id="PTHR33975">
    <property type="entry name" value="MYELIN-ASSOCIATED OLIGODENDROCYTE BASIC PROTEIN"/>
    <property type="match status" value="1"/>
</dbReference>
<feature type="transmembrane region" description="Helical" evidence="2">
    <location>
        <begin position="129"/>
        <end position="147"/>
    </location>
</feature>
<dbReference type="AlphaFoldDB" id="A0A2W4XL91"/>
<keyword evidence="2" id="KW-0812">Transmembrane</keyword>
<evidence type="ECO:0000256" key="1">
    <source>
        <dbReference type="SAM" id="MobiDB-lite"/>
    </source>
</evidence>
<dbReference type="Pfam" id="PF07466">
    <property type="entry name" value="DUF1517"/>
    <property type="match status" value="1"/>
</dbReference>
<evidence type="ECO:0000313" key="4">
    <source>
        <dbReference type="Proteomes" id="UP000249467"/>
    </source>
</evidence>
<accession>A0A2W4XL91</accession>
<feature type="region of interest" description="Disordered" evidence="1">
    <location>
        <begin position="1"/>
        <end position="89"/>
    </location>
</feature>
<proteinExistence type="predicted"/>
<evidence type="ECO:0000256" key="2">
    <source>
        <dbReference type="SAM" id="Phobius"/>
    </source>
</evidence>
<gene>
    <name evidence="3" type="ORF">DCF19_24065</name>
</gene>
<feature type="compositionally biased region" description="Low complexity" evidence="1">
    <location>
        <begin position="108"/>
        <end position="125"/>
    </location>
</feature>
<organism evidence="3 4">
    <name type="scientific">Pseudanabaena frigida</name>
    <dbReference type="NCBI Taxonomy" id="945775"/>
    <lineage>
        <taxon>Bacteria</taxon>
        <taxon>Bacillati</taxon>
        <taxon>Cyanobacteriota</taxon>
        <taxon>Cyanophyceae</taxon>
        <taxon>Pseudanabaenales</taxon>
        <taxon>Pseudanabaenaceae</taxon>
        <taxon>Pseudanabaena</taxon>
    </lineage>
</organism>
<dbReference type="InterPro" id="IPR010903">
    <property type="entry name" value="DUF1517"/>
</dbReference>
<sequence>MVQAVDLGFSDRKLNTFLQPDRQAYAKSSAGRSGGGSFTKSAPSSSSSSSSSKPSSSSSSSTSTSKPSSSTPSQSSDPDSFNSSQPSRGNTIIAPVIINNDSSRPNYNTPSNSFQSTTSSNSSSSGVPWFVWLIIWVIIFLIVYFIIRAIFFRPKKGITNDLGNNTFTISKLQVALLAQAREVQSRLTELSLEVDTDTQEGLMTLMQESALALIRTPENWMYVSTSSQSVHSNKAEELFNKLSLEERSKFSEETLVNVSGRSIKQKSAIASPDKDPSAYIVVTLLVGTEHDKPLFGEIRNTQELQKALEAIASIPSSYLLAFELLWTPQADSDSLSYDELLTEYSNMIQI</sequence>
<comment type="caution">
    <text evidence="3">The sequence shown here is derived from an EMBL/GenBank/DDBJ whole genome shotgun (WGS) entry which is preliminary data.</text>
</comment>
<feature type="compositionally biased region" description="Low complexity" evidence="1">
    <location>
        <begin position="38"/>
        <end position="87"/>
    </location>
</feature>
<protein>
    <recommendedName>
        <fullName evidence="5">DUF1517 domain-containing protein</fullName>
    </recommendedName>
</protein>
<keyword evidence="2" id="KW-1133">Transmembrane helix</keyword>
<reference evidence="3 4" key="2">
    <citation type="submission" date="2018-06" db="EMBL/GenBank/DDBJ databases">
        <title>Metagenomic assembly of (sub)arctic Cyanobacteria and their associated microbiome from non-axenic cultures.</title>
        <authorList>
            <person name="Baurain D."/>
        </authorList>
    </citation>
    <scope>NUCLEOTIDE SEQUENCE [LARGE SCALE GENOMIC DNA]</scope>
    <source>
        <strain evidence="3">ULC066bin1</strain>
    </source>
</reference>
<dbReference type="PANTHER" id="PTHR33975:SF2">
    <property type="entry name" value="MYELIN-ASSOCIATED OLIGODENDROCYTE BASIC PROTEIN"/>
    <property type="match status" value="1"/>
</dbReference>
<keyword evidence="2" id="KW-0472">Membrane</keyword>